<organism evidence="7 8">
    <name type="scientific">Sporomusa acidovorans (strain ATCC 49682 / DSM 3132 / Mol)</name>
    <dbReference type="NCBI Taxonomy" id="1123286"/>
    <lineage>
        <taxon>Bacteria</taxon>
        <taxon>Bacillati</taxon>
        <taxon>Bacillota</taxon>
        <taxon>Negativicutes</taxon>
        <taxon>Selenomonadales</taxon>
        <taxon>Sporomusaceae</taxon>
        <taxon>Sporomusa</taxon>
    </lineage>
</organism>
<evidence type="ECO:0000256" key="4">
    <source>
        <dbReference type="ARBA" id="ARBA00023136"/>
    </source>
</evidence>
<keyword evidence="4 5" id="KW-0472">Membrane</keyword>
<feature type="transmembrane region" description="Helical" evidence="5">
    <location>
        <begin position="5"/>
        <end position="24"/>
    </location>
</feature>
<sequence>MRAKVITLILVIMVGMAAFTWWSAYRQTIFSELEGKLAAELTETLGTKVTIGRLQTAGFTSAAVDDVTIFDKEGREMAAVKQVVIQYNLLSLLHGQTAIDALNTITLRQPAIHLIEEANGVWNAECLRQQTKPDSPEFKGKVVLEQADILVQSHQGEWDFHEIDGHFIVNGSQTVDASLTASHNALPLAIQGSLNNVKNSLWLSVTADTLNPADYQALLPAGTEVEFSNGLLRQVAITLVNSPAGLRYAGKFELDNLAAQTAGIPVEQAYGNVQFTNENVYIASGRALVAQQPVTVYGKIGIAGDQPVFDLKVGSNGFDPTAFSDRLPCKGIVKFDAQVTGTLHAPVVAAKLTADQLAIDNYSLEAAKANLKYAGNTLTVDSLTAGTLGGQIQAKGELDTVSNRFQLQLSGDNLDVAAIENLPVEITGKGQVQLAVSGQGTDWQSLTGVAAVTLTTGELNGVPYNTLSTFVERNGNQTTVQYLNAALPNNGFASASGVIQGDQLAMKVNGQGIALQAMPATAFGNIKLAGNAAFNGEITGTTTAPGIALNFDITGLQANEQLLGKAAGALTMHSGRLELAQVVVSDGTASHEANGSILLAGSEPELNLTVTTHAARAETFARLAMPEFTLTGNVEHTLILTGPLTNPTLQGKVKLTEGSLFGQLITKAEGTYERKDGTLIVHNLEVDSLGTHIKLAGAMAADSSLNFAVTTENMRLSQLRVNYPYPVAGRVNINGQITGTLASPRLDGQLAAPRIFLNGQEIKNIFSRLSYQDGHADIRELHFSQGTGEYSYAGAADLNTKAIDGILRVENGELAGILAIANLPDRGVRGTLNGEIALSGTTTNPNVLLRGAITDGRIKNYRLDSIDIDAELDNRVITINKFTGKQGADGVLLARGQADLDGTIDMEVGGRDIETGILPALFDTTVDTTGKFSFSVQASGATADPNVAISLGIQNGSVANAAFDNLYGLFIYNKGSIHVNQLYLERGPYKASAYGTIPLKALNSQGRSQADMTDRMDLKLRLDNADLSILPMLSKHVAWAAGPTAGEVTIGGTLAQPTLDGQLTVNNGTIKFADLGEPIQNVGIAIQFKNDTIDISDFDGRMGGGSYALSGTARLRGLSLDDYNLVLTLEHLGIKHKYFAGPLDGVVSLTNEKGKPQLYGKLTIDNATVNIPAVPEGGEIDWDAGLDVEVALGNKVRMYNPYLYDFLAEGKVKFAGTLQKPQASGRIEARRGTVRYLTNRFNIERGSAEFIQHHSIVPIIKLKANARLQQTRVDLEINGPATAMNLLLTSDPPMSQQEIITILTLRGGDFSKANGQSKQDSILGRDQLVSLLDAGLQMRFVSEIENAMQNALKVDEFRFVKSSIFDTYSNKASKDNSDSSFQGYNLEIGKYLTDKLLLSYTMDLDQKTNSVSLRYDLTKRIAVGGTFGGDHNGLFILETKVNF</sequence>
<evidence type="ECO:0000313" key="8">
    <source>
        <dbReference type="Proteomes" id="UP000216052"/>
    </source>
</evidence>
<evidence type="ECO:0000313" key="7">
    <source>
        <dbReference type="EMBL" id="XFO74215.1"/>
    </source>
</evidence>
<evidence type="ECO:0000256" key="1">
    <source>
        <dbReference type="ARBA" id="ARBA00004167"/>
    </source>
</evidence>
<comment type="subcellular location">
    <subcellularLocation>
        <location evidence="1">Membrane</location>
        <topology evidence="1">Single-pass membrane protein</topology>
    </subcellularLocation>
</comment>
<accession>A0ABZ3J822</accession>
<proteinExistence type="predicted"/>
<protein>
    <recommendedName>
        <fullName evidence="6">Translocation and assembly module TamB C-terminal domain-containing protein</fullName>
    </recommendedName>
</protein>
<reference evidence="7" key="1">
    <citation type="submission" date="2024-05" db="EMBL/GenBank/DDBJ databases">
        <title>Isolation and characterization of Sporomusa carbonis sp. nov., a carboxydotrophic hydrogenogen in the genus of Sporomusa isolated from a charcoal burning pile.</title>
        <authorList>
            <person name="Boeer T."/>
            <person name="Rosenbaum F."/>
            <person name="Eysell L."/>
            <person name="Mueller V."/>
            <person name="Daniel R."/>
            <person name="Poehlein A."/>
        </authorList>
    </citation>
    <scope>NUCLEOTIDE SEQUENCE [LARGE SCALE GENOMIC DNA]</scope>
    <source>
        <strain evidence="7">DSM 3132</strain>
    </source>
</reference>
<feature type="domain" description="Translocation and assembly module TamB C-terminal" evidence="6">
    <location>
        <begin position="1013"/>
        <end position="1429"/>
    </location>
</feature>
<dbReference type="EMBL" id="CP155571">
    <property type="protein sequence ID" value="XFO74215.1"/>
    <property type="molecule type" value="Genomic_DNA"/>
</dbReference>
<keyword evidence="8" id="KW-1185">Reference proteome</keyword>
<gene>
    <name evidence="7" type="ORF">SPACI_043240</name>
</gene>
<keyword evidence="3 5" id="KW-1133">Transmembrane helix</keyword>
<dbReference type="InterPro" id="IPR007452">
    <property type="entry name" value="TamB_C"/>
</dbReference>
<dbReference type="PANTHER" id="PTHR36985:SF1">
    <property type="entry name" value="TRANSLOCATION AND ASSEMBLY MODULE SUBUNIT TAMB"/>
    <property type="match status" value="1"/>
</dbReference>
<dbReference type="Pfam" id="PF04357">
    <property type="entry name" value="TamB"/>
    <property type="match status" value="1"/>
</dbReference>
<evidence type="ECO:0000259" key="6">
    <source>
        <dbReference type="Pfam" id="PF04357"/>
    </source>
</evidence>
<dbReference type="PANTHER" id="PTHR36985">
    <property type="entry name" value="TRANSLOCATION AND ASSEMBLY MODULE SUBUNIT TAMB"/>
    <property type="match status" value="1"/>
</dbReference>
<evidence type="ECO:0000256" key="2">
    <source>
        <dbReference type="ARBA" id="ARBA00022692"/>
    </source>
</evidence>
<dbReference type="RefSeq" id="WP_169716873.1">
    <property type="nucleotide sequence ID" value="NZ_CP155571.1"/>
</dbReference>
<keyword evidence="2 5" id="KW-0812">Transmembrane</keyword>
<name>A0ABZ3J822_SPOA4</name>
<evidence type="ECO:0000256" key="3">
    <source>
        <dbReference type="ARBA" id="ARBA00022989"/>
    </source>
</evidence>
<dbReference type="Proteomes" id="UP000216052">
    <property type="component" value="Chromosome"/>
</dbReference>
<evidence type="ECO:0000256" key="5">
    <source>
        <dbReference type="SAM" id="Phobius"/>
    </source>
</evidence>